<dbReference type="PANTHER" id="PTHR37103:SF1">
    <property type="entry name" value="DUF6602 DOMAIN-CONTAINING PROTEIN"/>
    <property type="match status" value="1"/>
</dbReference>
<dbReference type="EMBL" id="AP006841">
    <property type="protein sequence ID" value="BAD50199.1"/>
    <property type="molecule type" value="Genomic_DNA"/>
</dbReference>
<dbReference type="Pfam" id="PF20247">
    <property type="entry name" value="DUF6602"/>
    <property type="match status" value="1"/>
</dbReference>
<name>Q64QN2_BACFR</name>
<organism evidence="2 3">
    <name type="scientific">Bacteroides fragilis (strain YCH46)</name>
    <dbReference type="NCBI Taxonomy" id="295405"/>
    <lineage>
        <taxon>Bacteria</taxon>
        <taxon>Pseudomonadati</taxon>
        <taxon>Bacteroidota</taxon>
        <taxon>Bacteroidia</taxon>
        <taxon>Bacteroidales</taxon>
        <taxon>Bacteroidaceae</taxon>
        <taxon>Bacteroides</taxon>
    </lineage>
</organism>
<dbReference type="PATRIC" id="fig|295405.11.peg.3321"/>
<dbReference type="PANTHER" id="PTHR37103">
    <property type="entry name" value="PUTATIVE-RELATED"/>
    <property type="match status" value="1"/>
</dbReference>
<evidence type="ECO:0000313" key="2">
    <source>
        <dbReference type="EMBL" id="BAD50199.1"/>
    </source>
</evidence>
<feature type="domain" description="DUF6602" evidence="1">
    <location>
        <begin position="31"/>
        <end position="122"/>
    </location>
</feature>
<dbReference type="OrthoDB" id="337432at2"/>
<dbReference type="CDD" id="cd21173">
    <property type="entry name" value="NucC-like"/>
    <property type="match status" value="1"/>
</dbReference>
<dbReference type="KEGG" id="bfr:BF3456"/>
<proteinExistence type="predicted"/>
<dbReference type="Proteomes" id="UP000002197">
    <property type="component" value="Chromosome"/>
</dbReference>
<reference evidence="2 3" key="1">
    <citation type="journal article" date="2004" name="Proc. Natl. Acad. Sci. U.S.A.">
        <title>Genomic analysis of Bacteroides fragilis reveals extensive DNA inversions regulating cell surface adaptation.</title>
        <authorList>
            <person name="Kuwahara T."/>
            <person name="Yamashita A."/>
            <person name="Hirakawa H."/>
            <person name="Nakayama H."/>
            <person name="Toh H."/>
            <person name="Okada N."/>
            <person name="Kuhara S."/>
            <person name="Hattori M."/>
            <person name="Hayashi T."/>
            <person name="Ohnishi Y."/>
        </authorList>
    </citation>
    <scope>NUCLEOTIDE SEQUENCE [LARGE SCALE GENOMIC DNA]</scope>
    <source>
        <strain evidence="2 3">YCH46</strain>
    </source>
</reference>
<dbReference type="RefSeq" id="WP_011203296.1">
    <property type="nucleotide sequence ID" value="NC_006347.1"/>
</dbReference>
<protein>
    <recommendedName>
        <fullName evidence="1">DUF6602 domain-containing protein</fullName>
    </recommendedName>
</protein>
<evidence type="ECO:0000313" key="3">
    <source>
        <dbReference type="Proteomes" id="UP000002197"/>
    </source>
</evidence>
<dbReference type="InterPro" id="IPR046537">
    <property type="entry name" value="DUF6602"/>
</dbReference>
<evidence type="ECO:0000259" key="1">
    <source>
        <dbReference type="Pfam" id="PF20247"/>
    </source>
</evidence>
<dbReference type="STRING" id="295405.BF3456"/>
<accession>Q64QN2</accession>
<dbReference type="HOGENOM" id="CLU_1092544_0_0_10"/>
<dbReference type="AlphaFoldDB" id="Q64QN2"/>
<gene>
    <name evidence="2" type="ordered locus">BF3456</name>
</gene>
<sequence length="263" mass="31050">MPINQDTKKFQESITQELNTIKDRVRNLIGNKHWGEEGRYKEVILRNVLKRFLPQNISIGTGFILSEQKNISKQMDIIIYDNTYPIFFQEGDFIITPEHNVKGIIEVKSKITNSDIKTILNKFTLSINEIFKKKQLDTLFLGIFSYEEEVTIESLQEVLKYDYKINHITLGTNRFIKRWRNKDKRNLIGMENLEDNQNDFYNIYNINSLSYSYFISNAIAQICSIKEKGSWVYFPIEGTKEIYKENTVQIILQADLQQIKDDY</sequence>